<reference evidence="2" key="1">
    <citation type="submission" date="2020-03" db="EMBL/GenBank/DDBJ databases">
        <title>Molecular networking-based the target discovery of potent antiproliferative macrolactams: 5/6/7/16 polycyclic ansamycins and glycosylated trienomycin from Streptomyces cacaoi subsp. asoensis.</title>
        <authorList>
            <person name="Liu L.-L."/>
        </authorList>
    </citation>
    <scope>NUCLEOTIDE SEQUENCE [LARGE SCALE GENOMIC DNA]</scope>
    <source>
        <strain evidence="2">H2S5</strain>
    </source>
</reference>
<dbReference type="InterPro" id="IPR050266">
    <property type="entry name" value="AB_hydrolase_sf"/>
</dbReference>
<evidence type="ECO:0000259" key="1">
    <source>
        <dbReference type="Pfam" id="PF12146"/>
    </source>
</evidence>
<accession>A0A6M4WMA7</accession>
<dbReference type="GO" id="GO:0047372">
    <property type="term" value="F:monoacylglycerol lipase activity"/>
    <property type="evidence" value="ECO:0007669"/>
    <property type="project" value="TreeGrafter"/>
</dbReference>
<feature type="domain" description="Serine aminopeptidase S33" evidence="1">
    <location>
        <begin position="32"/>
        <end position="137"/>
    </location>
</feature>
<gene>
    <name evidence="2" type="ORF">G9272_13725</name>
</gene>
<dbReference type="SUPFAM" id="SSF53474">
    <property type="entry name" value="alpha/beta-Hydrolases"/>
    <property type="match status" value="1"/>
</dbReference>
<dbReference type="PANTHER" id="PTHR43798:SF5">
    <property type="entry name" value="MONOACYLGLYCEROL LIPASE ABHD6"/>
    <property type="match status" value="1"/>
</dbReference>
<dbReference type="Pfam" id="PF12146">
    <property type="entry name" value="Hydrolase_4"/>
    <property type="match status" value="1"/>
</dbReference>
<evidence type="ECO:0000313" key="3">
    <source>
        <dbReference type="Proteomes" id="UP000502665"/>
    </source>
</evidence>
<dbReference type="InterPro" id="IPR022742">
    <property type="entry name" value="Hydrolase_4"/>
</dbReference>
<dbReference type="InterPro" id="IPR029058">
    <property type="entry name" value="AB_hydrolase_fold"/>
</dbReference>
<dbReference type="PANTHER" id="PTHR43798">
    <property type="entry name" value="MONOACYLGLYCEROL LIPASE"/>
    <property type="match status" value="1"/>
</dbReference>
<organism evidence="2 3">
    <name type="scientific">Streptomyces asoensis</name>
    <dbReference type="NCBI Taxonomy" id="249586"/>
    <lineage>
        <taxon>Bacteria</taxon>
        <taxon>Bacillati</taxon>
        <taxon>Actinomycetota</taxon>
        <taxon>Actinomycetes</taxon>
        <taxon>Kitasatosporales</taxon>
        <taxon>Streptomycetaceae</taxon>
        <taxon>Streptomyces</taxon>
    </lineage>
</organism>
<keyword evidence="2" id="KW-0378">Hydrolase</keyword>
<evidence type="ECO:0000313" key="2">
    <source>
        <dbReference type="EMBL" id="QJT01248.1"/>
    </source>
</evidence>
<dbReference type="GO" id="GO:0046464">
    <property type="term" value="P:acylglycerol catabolic process"/>
    <property type="evidence" value="ECO:0007669"/>
    <property type="project" value="TreeGrafter"/>
</dbReference>
<proteinExistence type="predicted"/>
<sequence length="250" mass="26760">MGPMSELSPFTHEYDGERLSGVHGGGPGQVTAVLLHGAGNGSKERLLPLAREFTAHGCRALALDFSGHGESSGELRESSLRRRFEQAVSVIDAYVPADGTLALVGFSMSGQTVADLAAFYRDRVTALGLCAPAVYAARAWDVPFGEGDGEFSAIIRRPGSWREAPALDVLRAYEGRAVLAVPGTDTVIPPQVTEAVQDALATRARYTRFELPAAGHRLGLWFQDHADDRREFVTAVLAGPDGRGWSPTRS</sequence>
<dbReference type="Proteomes" id="UP000502665">
    <property type="component" value="Chromosome"/>
</dbReference>
<dbReference type="Gene3D" id="3.40.50.1820">
    <property type="entry name" value="alpha/beta hydrolase"/>
    <property type="match status" value="1"/>
</dbReference>
<protein>
    <submittedName>
        <fullName evidence="2">Alpha/beta hydrolase</fullName>
    </submittedName>
</protein>
<dbReference type="EMBL" id="CP049838">
    <property type="protein sequence ID" value="QJT01248.1"/>
    <property type="molecule type" value="Genomic_DNA"/>
</dbReference>
<dbReference type="AlphaFoldDB" id="A0A6M4WMA7"/>
<keyword evidence="3" id="KW-1185">Reference proteome</keyword>
<name>A0A6M4WMA7_9ACTN</name>
<dbReference type="GO" id="GO:0016020">
    <property type="term" value="C:membrane"/>
    <property type="evidence" value="ECO:0007669"/>
    <property type="project" value="TreeGrafter"/>
</dbReference>